<dbReference type="CDD" id="cd09917">
    <property type="entry name" value="F-box_SF"/>
    <property type="match status" value="1"/>
</dbReference>
<gene>
    <name evidence="2" type="primary">A09p013870.1_BraROA</name>
    <name evidence="2" type="ORF">IGI04_034015</name>
</gene>
<dbReference type="SMART" id="SM00256">
    <property type="entry name" value="FBOX"/>
    <property type="match status" value="1"/>
</dbReference>
<dbReference type="SUPFAM" id="SSF81383">
    <property type="entry name" value="F-box domain"/>
    <property type="match status" value="1"/>
</dbReference>
<dbReference type="NCBIfam" id="TIGR01640">
    <property type="entry name" value="F_box_assoc_1"/>
    <property type="match status" value="1"/>
</dbReference>
<dbReference type="InterPro" id="IPR013187">
    <property type="entry name" value="F-box-assoc_dom_typ3"/>
</dbReference>
<dbReference type="Pfam" id="PF00646">
    <property type="entry name" value="F-box"/>
    <property type="match status" value="1"/>
</dbReference>
<dbReference type="PANTHER" id="PTHR31111:SF60">
    <property type="entry name" value="F-BOX DOMAIN-CONTAINING PROTEIN"/>
    <property type="match status" value="1"/>
</dbReference>
<dbReference type="InterPro" id="IPR001810">
    <property type="entry name" value="F-box_dom"/>
</dbReference>
<feature type="domain" description="F-box" evidence="1">
    <location>
        <begin position="127"/>
        <end position="167"/>
    </location>
</feature>
<dbReference type="InterPro" id="IPR017451">
    <property type="entry name" value="F-box-assoc_interact_dom"/>
</dbReference>
<dbReference type="Pfam" id="PF08268">
    <property type="entry name" value="FBA_3"/>
    <property type="match status" value="1"/>
</dbReference>
<dbReference type="InterPro" id="IPR036047">
    <property type="entry name" value="F-box-like_dom_sf"/>
</dbReference>
<proteinExistence type="predicted"/>
<accession>A0ABQ7L7K4</accession>
<protein>
    <recommendedName>
        <fullName evidence="1">F-box domain-containing protein</fullName>
    </recommendedName>
</protein>
<evidence type="ECO:0000313" key="3">
    <source>
        <dbReference type="Proteomes" id="UP000823674"/>
    </source>
</evidence>
<dbReference type="Proteomes" id="UP000823674">
    <property type="component" value="Chromosome A09"/>
</dbReference>
<evidence type="ECO:0000313" key="2">
    <source>
        <dbReference type="EMBL" id="KAG5382545.1"/>
    </source>
</evidence>
<comment type="caution">
    <text evidence="2">The sequence shown here is derived from an EMBL/GenBank/DDBJ whole genome shotgun (WGS) entry which is preliminary data.</text>
</comment>
<organism evidence="2 3">
    <name type="scientific">Brassica rapa subsp. trilocularis</name>
    <dbReference type="NCBI Taxonomy" id="1813537"/>
    <lineage>
        <taxon>Eukaryota</taxon>
        <taxon>Viridiplantae</taxon>
        <taxon>Streptophyta</taxon>
        <taxon>Embryophyta</taxon>
        <taxon>Tracheophyta</taxon>
        <taxon>Spermatophyta</taxon>
        <taxon>Magnoliopsida</taxon>
        <taxon>eudicotyledons</taxon>
        <taxon>Gunneridae</taxon>
        <taxon>Pentapetalae</taxon>
        <taxon>rosids</taxon>
        <taxon>malvids</taxon>
        <taxon>Brassicales</taxon>
        <taxon>Brassicaceae</taxon>
        <taxon>Brassiceae</taxon>
        <taxon>Brassica</taxon>
    </lineage>
</organism>
<dbReference type="EMBL" id="JADBGQ010000008">
    <property type="protein sequence ID" value="KAG5382545.1"/>
    <property type="molecule type" value="Genomic_DNA"/>
</dbReference>
<sequence>MRNGLQRLFPKFNSQAKKISAPPEILGEDAMDDQMVPCFLVCAVSQRQQDVGINSPQKASLVLVCNLLRLVVNIVKACFGIQPLNHIAGAHEIETVRGGLVESSKKRVKRSKKRDERNDVNDPFIMIPMELKLEILMKLPPRSIARLRFASKHLSSIILGKDFTELCMTRSSTQPRRHLVSVHRGSDMQLFHSFSQEEHPSSNSNDHDKVSYTLDPDVRYLFTPPVRGLICGRKGIKMVIGNPSTGQFVTLPRIKTRKKEILSVFGYDPVNDVYKVLCLTVITQRGNIARGIISRDYFLEDVMAWEAIVSKEHQVITLGAKNKWRMIECKYPHRHYAGNHGICRDGVLYYLASYKQKRSLMGFDLSTEEFNVTKLPDDYELQEFGNLVNHSGKITIATQVNTGAIDLWVQDDVNKEVWSKTASVVPSVAHICGANQRLMFRGILPTGEIIFAPLPSPNPFFFLCYDPKEKKVRQVVVDGIGNDSAAIQVFFDHVESYMVL</sequence>
<keyword evidence="3" id="KW-1185">Reference proteome</keyword>
<reference evidence="2 3" key="1">
    <citation type="submission" date="2021-03" db="EMBL/GenBank/DDBJ databases">
        <authorList>
            <person name="King G.J."/>
            <person name="Bancroft I."/>
            <person name="Baten A."/>
            <person name="Bloomfield J."/>
            <person name="Borpatragohain P."/>
            <person name="He Z."/>
            <person name="Irish N."/>
            <person name="Irwin J."/>
            <person name="Liu K."/>
            <person name="Mauleon R.P."/>
            <person name="Moore J."/>
            <person name="Morris R."/>
            <person name="Ostergaard L."/>
            <person name="Wang B."/>
            <person name="Wells R."/>
        </authorList>
    </citation>
    <scope>NUCLEOTIDE SEQUENCE [LARGE SCALE GENOMIC DNA]</scope>
    <source>
        <strain evidence="2">R-o-18</strain>
        <tissue evidence="2">Leaf</tissue>
    </source>
</reference>
<name>A0ABQ7L7K4_BRACM</name>
<evidence type="ECO:0000259" key="1">
    <source>
        <dbReference type="SMART" id="SM00256"/>
    </source>
</evidence>
<dbReference type="PANTHER" id="PTHR31111">
    <property type="entry name" value="BNAA05G37150D PROTEIN-RELATED"/>
    <property type="match status" value="1"/>
</dbReference>